<evidence type="ECO:0000313" key="2">
    <source>
        <dbReference type="Proteomes" id="UP000199400"/>
    </source>
</evidence>
<dbReference type="RefSeq" id="WP_100792750.1">
    <property type="nucleotide sequence ID" value="NZ_FOMX01000003.1"/>
</dbReference>
<proteinExistence type="predicted"/>
<reference evidence="2" key="1">
    <citation type="submission" date="2016-10" db="EMBL/GenBank/DDBJ databases">
        <authorList>
            <person name="Varghese N."/>
            <person name="Submissions S."/>
        </authorList>
    </citation>
    <scope>NUCLEOTIDE SEQUENCE [LARGE SCALE GENOMIC DNA]</scope>
    <source>
        <strain evidence="2">ATCC 25963</strain>
    </source>
</reference>
<dbReference type="AlphaFoldDB" id="A0A1I1U951"/>
<name>A0A1I1U951_9BACT</name>
<dbReference type="STRING" id="54.SAMN02745121_00876"/>
<dbReference type="Proteomes" id="UP000199400">
    <property type="component" value="Unassembled WGS sequence"/>
</dbReference>
<accession>A0A1I1U951</accession>
<sequence>MRSSYALLVAAALAAAGGCLVPLDPQRDCGDGYVDKLAGEECEPSLAESMVGYCAADEVPAADACDRETCTFDRDACTRCGNGVLDPGEACDPTDMSPPPCPIEGTARCRSDCTLDVSGCPRTCGDSVVDVDLGEECDFGPAKDLTDKGAPVEIDCKDLKPPTYRAYGGGTSSRCIDCKWDRSDCTYCGNARLESTEVIDKEDLHLDDGNQHEFEPEVCDDGVAPDPQALSAFCQDRCDAGGLMVACTYACSERCDVFLEPADGGPDNGCCTPSSAQCPYNENGELLNKRKPCCGLEGMDLQQDPCVVSVESPGNYSRTCP</sequence>
<dbReference type="EMBL" id="FOMX01000003">
    <property type="protein sequence ID" value="SFD64450.1"/>
    <property type="molecule type" value="Genomic_DNA"/>
</dbReference>
<dbReference type="PROSITE" id="PS51257">
    <property type="entry name" value="PROKAR_LIPOPROTEIN"/>
    <property type="match status" value="1"/>
</dbReference>
<gene>
    <name evidence="1" type="ORF">SAMN02745121_00876</name>
</gene>
<keyword evidence="2" id="KW-1185">Reference proteome</keyword>
<protein>
    <submittedName>
        <fullName evidence="1">Uncharacterized protein</fullName>
    </submittedName>
</protein>
<organism evidence="1 2">
    <name type="scientific">Nannocystis exedens</name>
    <dbReference type="NCBI Taxonomy" id="54"/>
    <lineage>
        <taxon>Bacteria</taxon>
        <taxon>Pseudomonadati</taxon>
        <taxon>Myxococcota</taxon>
        <taxon>Polyangia</taxon>
        <taxon>Nannocystales</taxon>
        <taxon>Nannocystaceae</taxon>
        <taxon>Nannocystis</taxon>
    </lineage>
</organism>
<dbReference type="OrthoDB" id="9790459at2"/>
<evidence type="ECO:0000313" key="1">
    <source>
        <dbReference type="EMBL" id="SFD64450.1"/>
    </source>
</evidence>